<comment type="caution">
    <text evidence="1">The sequence shown here is derived from an EMBL/GenBank/DDBJ whole genome shotgun (WGS) entry which is preliminary data.</text>
</comment>
<dbReference type="EMBL" id="LVHI01000017">
    <property type="protein sequence ID" value="OAK53660.1"/>
    <property type="molecule type" value="Genomic_DNA"/>
</dbReference>
<dbReference type="Proteomes" id="UP000077519">
    <property type="component" value="Unassembled WGS sequence"/>
</dbReference>
<organism evidence="1 2">
    <name type="scientific">Rhodococcoides kyotonense</name>
    <dbReference type="NCBI Taxonomy" id="398843"/>
    <lineage>
        <taxon>Bacteria</taxon>
        <taxon>Bacillati</taxon>
        <taxon>Actinomycetota</taxon>
        <taxon>Actinomycetes</taxon>
        <taxon>Mycobacteriales</taxon>
        <taxon>Nocardiaceae</taxon>
        <taxon>Rhodococcoides</taxon>
    </lineage>
</organism>
<reference evidence="1 2" key="1">
    <citation type="submission" date="2016-03" db="EMBL/GenBank/DDBJ databases">
        <title>Genome sequence of Rhodococcus kyotonensis KB10.</title>
        <authorList>
            <person name="Jeong H."/>
            <person name="Hong C.E."/>
            <person name="Jo S.H."/>
            <person name="Park J.M."/>
        </authorList>
    </citation>
    <scope>NUCLEOTIDE SEQUENCE [LARGE SCALE GENOMIC DNA]</scope>
    <source>
        <strain evidence="1 2">KB10</strain>
    </source>
</reference>
<sequence>MTEHPALGSDRERVEEQVRRWCDDARLDGRRPPLSDAAAVAIAAGRLDEPTRTILAARRRAGRTLPSIGGFAAIRVLADERERWLAKDTRNKPGSAIVYRMRAAELGKRLDHLRTTVVMSNKHYANGVRAVRRERRDGLHLDLDQRDALFDALRHTPVPKAEAGTVVERAGFSALDSAADKVVDASRNTRFRELGDRASSLITQFTDRRDDVFDDRYETLLFLAGSSYDRVQASPAWRSEHFVVQRTQLDLADELTQVAVDANALREISSELEGVATMMFDDVTRDQVATRRTALDAVWRQLIDRVAALVRVADLVTRAEGEVRTMDVVQKARSLDDRIDALIARAGNRELSADNTHFVGDQLR</sequence>
<accession>A0A177YE99</accession>
<keyword evidence="2" id="KW-1185">Reference proteome</keyword>
<evidence type="ECO:0000313" key="1">
    <source>
        <dbReference type="EMBL" id="OAK53660.1"/>
    </source>
</evidence>
<evidence type="ECO:0000313" key="2">
    <source>
        <dbReference type="Proteomes" id="UP000077519"/>
    </source>
</evidence>
<name>A0A177YE99_9NOCA</name>
<gene>
    <name evidence="1" type="ORF">A3K89_23045</name>
</gene>
<dbReference type="RefSeq" id="WP_068427219.1">
    <property type="nucleotide sequence ID" value="NZ_LVHI01000017.1"/>
</dbReference>
<proteinExistence type="predicted"/>
<dbReference type="AlphaFoldDB" id="A0A177YE99"/>
<protein>
    <submittedName>
        <fullName evidence="1">Uncharacterized protein</fullName>
    </submittedName>
</protein>